<dbReference type="GO" id="GO:0000224">
    <property type="term" value="F:peptide-N4-(N-acetyl-beta-glucosaminyl)asparagine amidase activity"/>
    <property type="evidence" value="ECO:0007669"/>
    <property type="project" value="TreeGrafter"/>
</dbReference>
<proteinExistence type="predicted"/>
<evidence type="ECO:0000259" key="1">
    <source>
        <dbReference type="Pfam" id="PF17678"/>
    </source>
</evidence>
<dbReference type="GO" id="GO:0005829">
    <property type="term" value="C:cytosol"/>
    <property type="evidence" value="ECO:0007669"/>
    <property type="project" value="TreeGrafter"/>
</dbReference>
<feature type="domain" description="Glycosyl hydrolase family 92 N-terminal" evidence="1">
    <location>
        <begin position="1"/>
        <end position="94"/>
    </location>
</feature>
<dbReference type="Proteomes" id="UP001221757">
    <property type="component" value="Unassembled WGS sequence"/>
</dbReference>
<keyword evidence="3" id="KW-1185">Reference proteome</keyword>
<reference evidence="2" key="1">
    <citation type="submission" date="2023-03" db="EMBL/GenBank/DDBJ databases">
        <title>Massive genome expansion in bonnet fungi (Mycena s.s.) driven by repeated elements and novel gene families across ecological guilds.</title>
        <authorList>
            <consortium name="Lawrence Berkeley National Laboratory"/>
            <person name="Harder C.B."/>
            <person name="Miyauchi S."/>
            <person name="Viragh M."/>
            <person name="Kuo A."/>
            <person name="Thoen E."/>
            <person name="Andreopoulos B."/>
            <person name="Lu D."/>
            <person name="Skrede I."/>
            <person name="Drula E."/>
            <person name="Henrissat B."/>
            <person name="Morin E."/>
            <person name="Kohler A."/>
            <person name="Barry K."/>
            <person name="LaButti K."/>
            <person name="Morin E."/>
            <person name="Salamov A."/>
            <person name="Lipzen A."/>
            <person name="Mereny Z."/>
            <person name="Hegedus B."/>
            <person name="Baldrian P."/>
            <person name="Stursova M."/>
            <person name="Weitz H."/>
            <person name="Taylor A."/>
            <person name="Grigoriev I.V."/>
            <person name="Nagy L.G."/>
            <person name="Martin F."/>
            <person name="Kauserud H."/>
        </authorList>
    </citation>
    <scope>NUCLEOTIDE SEQUENCE</scope>
    <source>
        <strain evidence="2">CBHHK067</strain>
    </source>
</reference>
<dbReference type="InterPro" id="IPR014718">
    <property type="entry name" value="GH-type_carb-bd"/>
</dbReference>
<dbReference type="Pfam" id="PF17678">
    <property type="entry name" value="Glyco_hydro_92N"/>
    <property type="match status" value="1"/>
</dbReference>
<dbReference type="InterPro" id="IPR050883">
    <property type="entry name" value="PNGase"/>
</dbReference>
<evidence type="ECO:0000313" key="2">
    <source>
        <dbReference type="EMBL" id="KAJ7688298.1"/>
    </source>
</evidence>
<dbReference type="PANTHER" id="PTHR12143">
    <property type="entry name" value="PEPTIDE N-GLYCANASE PNGASE -RELATED"/>
    <property type="match status" value="1"/>
</dbReference>
<dbReference type="GO" id="GO:0005634">
    <property type="term" value="C:nucleus"/>
    <property type="evidence" value="ECO:0007669"/>
    <property type="project" value="TreeGrafter"/>
</dbReference>
<comment type="caution">
    <text evidence="2">The sequence shown here is derived from an EMBL/GenBank/DDBJ whole genome shotgun (WGS) entry which is preliminary data.</text>
</comment>
<dbReference type="Gene3D" id="2.70.98.10">
    <property type="match status" value="1"/>
</dbReference>
<dbReference type="PANTHER" id="PTHR12143:SF43">
    <property type="entry name" value="PUTATIVE-RELATED"/>
    <property type="match status" value="1"/>
</dbReference>
<dbReference type="GO" id="GO:0030246">
    <property type="term" value="F:carbohydrate binding"/>
    <property type="evidence" value="ECO:0007669"/>
    <property type="project" value="InterPro"/>
</dbReference>
<dbReference type="EMBL" id="JARKIE010000080">
    <property type="protein sequence ID" value="KAJ7688298.1"/>
    <property type="molecule type" value="Genomic_DNA"/>
</dbReference>
<sequence length="107" mass="11935">MIPSTAPPFAMTRWVAQTHENYVSVTPYNHTAKAIHGFQGTHQPAIWMGESGQVVVVPGIGQQIKSRFDERGLVFSNATEVITPSYYRVDLQVRNGEVILAEQSHRV</sequence>
<dbReference type="InterPro" id="IPR041371">
    <property type="entry name" value="GH92_N"/>
</dbReference>
<dbReference type="AlphaFoldDB" id="A0AAD7DCW0"/>
<protein>
    <recommendedName>
        <fullName evidence="1">Glycosyl hydrolase family 92 N-terminal domain-containing protein</fullName>
    </recommendedName>
</protein>
<gene>
    <name evidence="2" type="ORF">B0H17DRAFT_672801</name>
</gene>
<dbReference type="GO" id="GO:0006516">
    <property type="term" value="P:glycoprotein catabolic process"/>
    <property type="evidence" value="ECO:0007669"/>
    <property type="project" value="TreeGrafter"/>
</dbReference>
<evidence type="ECO:0000313" key="3">
    <source>
        <dbReference type="Proteomes" id="UP001221757"/>
    </source>
</evidence>
<organism evidence="2 3">
    <name type="scientific">Mycena rosella</name>
    <name type="common">Pink bonnet</name>
    <name type="synonym">Agaricus rosellus</name>
    <dbReference type="NCBI Taxonomy" id="1033263"/>
    <lineage>
        <taxon>Eukaryota</taxon>
        <taxon>Fungi</taxon>
        <taxon>Dikarya</taxon>
        <taxon>Basidiomycota</taxon>
        <taxon>Agaricomycotina</taxon>
        <taxon>Agaricomycetes</taxon>
        <taxon>Agaricomycetidae</taxon>
        <taxon>Agaricales</taxon>
        <taxon>Marasmiineae</taxon>
        <taxon>Mycenaceae</taxon>
        <taxon>Mycena</taxon>
    </lineage>
</organism>
<accession>A0AAD7DCW0</accession>
<name>A0AAD7DCW0_MYCRO</name>